<comment type="caution">
    <text evidence="2">The sequence shown here is derived from an EMBL/GenBank/DDBJ whole genome shotgun (WGS) entry which is preliminary data.</text>
</comment>
<gene>
    <name evidence="2" type="ORF">PCOR1329_LOCUS73297</name>
</gene>
<reference evidence="2" key="1">
    <citation type="submission" date="2023-10" db="EMBL/GenBank/DDBJ databases">
        <authorList>
            <person name="Chen Y."/>
            <person name="Shah S."/>
            <person name="Dougan E. K."/>
            <person name="Thang M."/>
            <person name="Chan C."/>
        </authorList>
    </citation>
    <scope>NUCLEOTIDE SEQUENCE [LARGE SCALE GENOMIC DNA]</scope>
</reference>
<organism evidence="2 3">
    <name type="scientific">Prorocentrum cordatum</name>
    <dbReference type="NCBI Taxonomy" id="2364126"/>
    <lineage>
        <taxon>Eukaryota</taxon>
        <taxon>Sar</taxon>
        <taxon>Alveolata</taxon>
        <taxon>Dinophyceae</taxon>
        <taxon>Prorocentrales</taxon>
        <taxon>Prorocentraceae</taxon>
        <taxon>Prorocentrum</taxon>
    </lineage>
</organism>
<proteinExistence type="predicted"/>
<evidence type="ECO:0000313" key="2">
    <source>
        <dbReference type="EMBL" id="CAK0894203.1"/>
    </source>
</evidence>
<sequence length="148" mass="16306">MPYLFRDCGSQGERPRRPGAREGGGNDAPGRLQRGSVVNGEGGGREDDGHELGGDGEVRATTRSPGEHNNERSTLSERRMKKMIPHGSTLRKCRKQKNVQGTVLELSWGSCRPSWTCPGSGPERLQTFIKNQWFTQGCRMFSALAFTA</sequence>
<accession>A0ABN9X4I3</accession>
<dbReference type="EMBL" id="CAUYUJ010019859">
    <property type="protein sequence ID" value="CAK0894203.1"/>
    <property type="molecule type" value="Genomic_DNA"/>
</dbReference>
<protein>
    <submittedName>
        <fullName evidence="2">Uncharacterized protein</fullName>
    </submittedName>
</protein>
<evidence type="ECO:0000313" key="3">
    <source>
        <dbReference type="Proteomes" id="UP001189429"/>
    </source>
</evidence>
<dbReference type="Proteomes" id="UP001189429">
    <property type="component" value="Unassembled WGS sequence"/>
</dbReference>
<feature type="region of interest" description="Disordered" evidence="1">
    <location>
        <begin position="1"/>
        <end position="95"/>
    </location>
</feature>
<name>A0ABN9X4I3_9DINO</name>
<feature type="compositionally biased region" description="Basic and acidic residues" evidence="1">
    <location>
        <begin position="43"/>
        <end position="78"/>
    </location>
</feature>
<feature type="compositionally biased region" description="Basic residues" evidence="1">
    <location>
        <begin position="79"/>
        <end position="95"/>
    </location>
</feature>
<evidence type="ECO:0000256" key="1">
    <source>
        <dbReference type="SAM" id="MobiDB-lite"/>
    </source>
</evidence>
<keyword evidence="3" id="KW-1185">Reference proteome</keyword>